<evidence type="ECO:0000256" key="7">
    <source>
        <dbReference type="ARBA" id="ARBA00022679"/>
    </source>
</evidence>
<dbReference type="AlphaFoldDB" id="A0A538SB66"/>
<evidence type="ECO:0000256" key="3">
    <source>
        <dbReference type="ARBA" id="ARBA00020902"/>
    </source>
</evidence>
<evidence type="ECO:0000256" key="5">
    <source>
        <dbReference type="ARBA" id="ARBA00022556"/>
    </source>
</evidence>
<keyword evidence="6" id="KW-0328">Glycosyltransferase</keyword>
<dbReference type="GO" id="GO:0016020">
    <property type="term" value="C:membrane"/>
    <property type="evidence" value="ECO:0007669"/>
    <property type="project" value="GOC"/>
</dbReference>
<sequence length="518" mass="54529">MRGQPHRQPGVPGSPAADPVLPGRRLPVGGPFRENLRAPAYGQGRARGGEPPRPAARGDPEAGPGGRGGRAAHARARRLPGLDRPGRLGSPAGRRDRRGGARGAARRGRSAGGIAPASPAVGDPREHRFLIVAGEASGDLHAAHLIASLRSLGPCRVRGVTGPALEAAGAERVAPISDLAVIGFSGVLGKLPRIARAYARLLQEAGRFRPEAAVLVDAPGFNFRIGPALRRRGIPIFYYIAPQVWAWHPERAAAMSRWVDRLAVVFPFEESLFRSAGVPVEFVGHPLLEGLEPEVNEATFRAELGLGSGDRIFGLLPGSRKQEVRQHLGVMLESARRLRGARPDLAVVVGLAPGIDGTDELGAAGAAMRGAGGAPAGTGARITRLEDGVRLLSGRTRSIEAHATACAVASGTATLETALFSTPLAVVYRVGRINYAIARRLVKLTHIGLPNIVAGAEVAPELIQDGFTAERLERVLAPWLDDAGARRRAREGLGVVRERLGSPGASRRAAALLWRMVC</sequence>
<proteinExistence type="predicted"/>
<dbReference type="PANTHER" id="PTHR30372">
    <property type="entry name" value="LIPID-A-DISACCHARIDE SYNTHASE"/>
    <property type="match status" value="1"/>
</dbReference>
<evidence type="ECO:0000256" key="9">
    <source>
        <dbReference type="ARBA" id="ARBA00048975"/>
    </source>
</evidence>
<dbReference type="InterPro" id="IPR003835">
    <property type="entry name" value="Glyco_trans_19"/>
</dbReference>
<keyword evidence="4" id="KW-0444">Lipid biosynthesis</keyword>
<dbReference type="Pfam" id="PF02684">
    <property type="entry name" value="LpxB"/>
    <property type="match status" value="2"/>
</dbReference>
<keyword evidence="7" id="KW-0808">Transferase</keyword>
<organism evidence="11 12">
    <name type="scientific">Eiseniibacteriota bacterium</name>
    <dbReference type="NCBI Taxonomy" id="2212470"/>
    <lineage>
        <taxon>Bacteria</taxon>
        <taxon>Candidatus Eiseniibacteriota</taxon>
    </lineage>
</organism>
<accession>A0A538SB66</accession>
<dbReference type="GO" id="GO:0008915">
    <property type="term" value="F:lipid-A-disaccharide synthase activity"/>
    <property type="evidence" value="ECO:0007669"/>
    <property type="project" value="UniProtKB-EC"/>
</dbReference>
<comment type="caution">
    <text evidence="11">The sequence shown here is derived from an EMBL/GenBank/DDBJ whole genome shotgun (WGS) entry which is preliminary data.</text>
</comment>
<protein>
    <recommendedName>
        <fullName evidence="3">Lipid-A-disaccharide synthase</fullName>
        <ecNumber evidence="2">2.4.1.182</ecNumber>
    </recommendedName>
</protein>
<keyword evidence="8" id="KW-0443">Lipid metabolism</keyword>
<evidence type="ECO:0000256" key="6">
    <source>
        <dbReference type="ARBA" id="ARBA00022676"/>
    </source>
</evidence>
<comment type="function">
    <text evidence="1">Condensation of UDP-2,3-diacylglucosamine and 2,3-diacylglucosamine-1-phosphate to form lipid A disaccharide, a precursor of lipid A, a phosphorylated glycolipid that anchors the lipopolysaccharide to the outer membrane of the cell.</text>
</comment>
<dbReference type="EC" id="2.4.1.182" evidence="2"/>
<evidence type="ECO:0000256" key="8">
    <source>
        <dbReference type="ARBA" id="ARBA00023098"/>
    </source>
</evidence>
<evidence type="ECO:0000256" key="1">
    <source>
        <dbReference type="ARBA" id="ARBA00002056"/>
    </source>
</evidence>
<dbReference type="PANTHER" id="PTHR30372:SF4">
    <property type="entry name" value="LIPID-A-DISACCHARIDE SYNTHASE, MITOCHONDRIAL-RELATED"/>
    <property type="match status" value="1"/>
</dbReference>
<evidence type="ECO:0000313" key="12">
    <source>
        <dbReference type="Proteomes" id="UP000320184"/>
    </source>
</evidence>
<dbReference type="GO" id="GO:0005543">
    <property type="term" value="F:phospholipid binding"/>
    <property type="evidence" value="ECO:0007669"/>
    <property type="project" value="TreeGrafter"/>
</dbReference>
<dbReference type="SUPFAM" id="SSF53756">
    <property type="entry name" value="UDP-Glycosyltransferase/glycogen phosphorylase"/>
    <property type="match status" value="1"/>
</dbReference>
<dbReference type="GO" id="GO:0009245">
    <property type="term" value="P:lipid A biosynthetic process"/>
    <property type="evidence" value="ECO:0007669"/>
    <property type="project" value="UniProtKB-KW"/>
</dbReference>
<evidence type="ECO:0000256" key="10">
    <source>
        <dbReference type="SAM" id="MobiDB-lite"/>
    </source>
</evidence>
<feature type="region of interest" description="Disordered" evidence="10">
    <location>
        <begin position="1"/>
        <end position="121"/>
    </location>
</feature>
<gene>
    <name evidence="11" type="ORF">E6K73_11540</name>
</gene>
<evidence type="ECO:0000256" key="2">
    <source>
        <dbReference type="ARBA" id="ARBA00012687"/>
    </source>
</evidence>
<name>A0A538SB66_UNCEI</name>
<evidence type="ECO:0000313" key="11">
    <source>
        <dbReference type="EMBL" id="TMQ48619.1"/>
    </source>
</evidence>
<keyword evidence="5" id="KW-0441">Lipid A biosynthesis</keyword>
<evidence type="ECO:0000256" key="4">
    <source>
        <dbReference type="ARBA" id="ARBA00022516"/>
    </source>
</evidence>
<comment type="catalytic activity">
    <reaction evidence="9">
        <text>a lipid X + a UDP-2-N,3-O-bis[(3R)-3-hydroxyacyl]-alpha-D-glucosamine = a lipid A disaccharide + UDP + H(+)</text>
        <dbReference type="Rhea" id="RHEA:67828"/>
        <dbReference type="ChEBI" id="CHEBI:15378"/>
        <dbReference type="ChEBI" id="CHEBI:58223"/>
        <dbReference type="ChEBI" id="CHEBI:137748"/>
        <dbReference type="ChEBI" id="CHEBI:176338"/>
        <dbReference type="ChEBI" id="CHEBI:176343"/>
        <dbReference type="EC" id="2.4.1.182"/>
    </reaction>
</comment>
<dbReference type="Proteomes" id="UP000320184">
    <property type="component" value="Unassembled WGS sequence"/>
</dbReference>
<reference evidence="11 12" key="1">
    <citation type="journal article" date="2019" name="Nat. Microbiol.">
        <title>Mediterranean grassland soil C-N compound turnover is dependent on rainfall and depth, and is mediated by genomically divergent microorganisms.</title>
        <authorList>
            <person name="Diamond S."/>
            <person name="Andeer P.F."/>
            <person name="Li Z."/>
            <person name="Crits-Christoph A."/>
            <person name="Burstein D."/>
            <person name="Anantharaman K."/>
            <person name="Lane K.R."/>
            <person name="Thomas B.C."/>
            <person name="Pan C."/>
            <person name="Northen T.R."/>
            <person name="Banfield J.F."/>
        </authorList>
    </citation>
    <scope>NUCLEOTIDE SEQUENCE [LARGE SCALE GENOMIC DNA]</scope>
    <source>
        <strain evidence="11">WS_3</strain>
    </source>
</reference>
<dbReference type="EMBL" id="VBOT01000136">
    <property type="protein sequence ID" value="TMQ48619.1"/>
    <property type="molecule type" value="Genomic_DNA"/>
</dbReference>